<dbReference type="Pfam" id="PF12833">
    <property type="entry name" value="HTH_18"/>
    <property type="match status" value="1"/>
</dbReference>
<keyword evidence="2" id="KW-0238">DNA-binding</keyword>
<dbReference type="PANTHER" id="PTHR43280:SF2">
    <property type="entry name" value="HTH-TYPE TRANSCRIPTIONAL REGULATOR EXSA"/>
    <property type="match status" value="1"/>
</dbReference>
<dbReference type="Gene3D" id="1.10.10.60">
    <property type="entry name" value="Homeodomain-like"/>
    <property type="match status" value="2"/>
</dbReference>
<dbReference type="Proteomes" id="UP001172721">
    <property type="component" value="Unassembled WGS sequence"/>
</dbReference>
<comment type="caution">
    <text evidence="5">The sequence shown here is derived from an EMBL/GenBank/DDBJ whole genome shotgun (WGS) entry which is preliminary data.</text>
</comment>
<name>A0ABT8HTE9_9BACL</name>
<sequence>MDLQTQNRSPLISLYESKHNEKDVVQLHHHQNHQILYILDGEGICMLGGVEHELKKDCFMIIPPGVEHSIHSHSKTSVLVLDFDAGSLGEDIQQEVIPHVFRNACVLQLNTFDSSDVRQLLRKKLYEQSHRELFWQMTLKNSLSEMLIIISRSYTQEAADLNSLRVEQLKRYIETRYFDIRSAEDLANRLGISKRYLQQIFKEHYSMTPLQYLTEVRIGRVKKELLETEKDIVSICFEMGFESLSTFYRLFKKMVGVSPNVYRTTYKSK</sequence>
<organism evidence="5 6">
    <name type="scientific">Fictibacillus fluitans</name>
    <dbReference type="NCBI Taxonomy" id="3058422"/>
    <lineage>
        <taxon>Bacteria</taxon>
        <taxon>Bacillati</taxon>
        <taxon>Bacillota</taxon>
        <taxon>Bacilli</taxon>
        <taxon>Bacillales</taxon>
        <taxon>Fictibacillaceae</taxon>
        <taxon>Fictibacillus</taxon>
    </lineage>
</organism>
<dbReference type="Pfam" id="PF07883">
    <property type="entry name" value="Cupin_2"/>
    <property type="match status" value="1"/>
</dbReference>
<accession>A0ABT8HTE9</accession>
<keyword evidence="1" id="KW-0805">Transcription regulation</keyword>
<dbReference type="PANTHER" id="PTHR43280">
    <property type="entry name" value="ARAC-FAMILY TRANSCRIPTIONAL REGULATOR"/>
    <property type="match status" value="1"/>
</dbReference>
<dbReference type="Gene3D" id="2.60.120.10">
    <property type="entry name" value="Jelly Rolls"/>
    <property type="match status" value="1"/>
</dbReference>
<dbReference type="InterPro" id="IPR018060">
    <property type="entry name" value="HTH_AraC"/>
</dbReference>
<dbReference type="InterPro" id="IPR037923">
    <property type="entry name" value="HTH-like"/>
</dbReference>
<evidence type="ECO:0000313" key="5">
    <source>
        <dbReference type="EMBL" id="MDN4524058.1"/>
    </source>
</evidence>
<feature type="domain" description="HTH araC/xylS-type" evidence="4">
    <location>
        <begin position="167"/>
        <end position="265"/>
    </location>
</feature>
<dbReference type="RefSeq" id="WP_301165111.1">
    <property type="nucleotide sequence ID" value="NZ_JAUHTR010000002.1"/>
</dbReference>
<keyword evidence="6" id="KW-1185">Reference proteome</keyword>
<evidence type="ECO:0000256" key="3">
    <source>
        <dbReference type="ARBA" id="ARBA00023163"/>
    </source>
</evidence>
<dbReference type="EMBL" id="JAUHTR010000002">
    <property type="protein sequence ID" value="MDN4524058.1"/>
    <property type="molecule type" value="Genomic_DNA"/>
</dbReference>
<dbReference type="InterPro" id="IPR013096">
    <property type="entry name" value="Cupin_2"/>
</dbReference>
<reference evidence="5" key="1">
    <citation type="submission" date="2023-07" db="EMBL/GenBank/DDBJ databases">
        <title>Fictibacillus sp. isolated from freshwater pond.</title>
        <authorList>
            <person name="Kirdat K."/>
            <person name="Bhat A."/>
            <person name="Mourya A."/>
            <person name="Yadav A."/>
        </authorList>
    </citation>
    <scope>NUCLEOTIDE SEQUENCE</scope>
    <source>
        <strain evidence="5">NE201</strain>
    </source>
</reference>
<dbReference type="InterPro" id="IPR018062">
    <property type="entry name" value="HTH_AraC-typ_CS"/>
</dbReference>
<dbReference type="SMART" id="SM00342">
    <property type="entry name" value="HTH_ARAC"/>
    <property type="match status" value="1"/>
</dbReference>
<evidence type="ECO:0000256" key="2">
    <source>
        <dbReference type="ARBA" id="ARBA00023125"/>
    </source>
</evidence>
<dbReference type="InterPro" id="IPR014710">
    <property type="entry name" value="RmlC-like_jellyroll"/>
</dbReference>
<dbReference type="InterPro" id="IPR009057">
    <property type="entry name" value="Homeodomain-like_sf"/>
</dbReference>
<keyword evidence="3" id="KW-0804">Transcription</keyword>
<dbReference type="SUPFAM" id="SSF51215">
    <property type="entry name" value="Regulatory protein AraC"/>
    <property type="match status" value="1"/>
</dbReference>
<evidence type="ECO:0000313" key="6">
    <source>
        <dbReference type="Proteomes" id="UP001172721"/>
    </source>
</evidence>
<dbReference type="PRINTS" id="PR00032">
    <property type="entry name" value="HTHARAC"/>
</dbReference>
<evidence type="ECO:0000256" key="1">
    <source>
        <dbReference type="ARBA" id="ARBA00023015"/>
    </source>
</evidence>
<dbReference type="InterPro" id="IPR020449">
    <property type="entry name" value="Tscrpt_reg_AraC-type_HTH"/>
</dbReference>
<dbReference type="SUPFAM" id="SSF46689">
    <property type="entry name" value="Homeodomain-like"/>
    <property type="match status" value="2"/>
</dbReference>
<gene>
    <name evidence="5" type="ORF">QYB97_06210</name>
</gene>
<dbReference type="PROSITE" id="PS01124">
    <property type="entry name" value="HTH_ARAC_FAMILY_2"/>
    <property type="match status" value="1"/>
</dbReference>
<proteinExistence type="predicted"/>
<dbReference type="PROSITE" id="PS00041">
    <property type="entry name" value="HTH_ARAC_FAMILY_1"/>
    <property type="match status" value="1"/>
</dbReference>
<protein>
    <submittedName>
        <fullName evidence="5">AraC family transcriptional regulator</fullName>
    </submittedName>
</protein>
<evidence type="ECO:0000259" key="4">
    <source>
        <dbReference type="PROSITE" id="PS01124"/>
    </source>
</evidence>